<evidence type="ECO:0000313" key="2">
    <source>
        <dbReference type="EMBL" id="GEU92753.1"/>
    </source>
</evidence>
<dbReference type="EMBL" id="BKCJ010010702">
    <property type="protein sequence ID" value="GEU92753.1"/>
    <property type="molecule type" value="Genomic_DNA"/>
</dbReference>
<sequence length="179" mass="20810">MWEIDVDKENDENAALIEVLKIVSQWPARTEHVEESIHKAYCSFIEKVEHFINIEVVKSYNGSHLAKDVGLHQSALYIVFLPSRKGDFRECDFSRTKYPLFVEILDDGLHQSAIFSFLFDLALERSFKTNDLWLLEVPSVLATTRIHKIYYNQLLRIEEELGAEAVYVGANFRKPVEPY</sequence>
<dbReference type="AlphaFoldDB" id="A0A6L2P2W9"/>
<feature type="domain" description="Enolase C-terminal TIM barrel" evidence="1">
    <location>
        <begin position="145"/>
        <end position="175"/>
    </location>
</feature>
<protein>
    <recommendedName>
        <fullName evidence="1">Enolase C-terminal TIM barrel domain-containing protein</fullName>
    </recommendedName>
</protein>
<proteinExistence type="predicted"/>
<evidence type="ECO:0000259" key="1">
    <source>
        <dbReference type="Pfam" id="PF00113"/>
    </source>
</evidence>
<comment type="caution">
    <text evidence="2">The sequence shown here is derived from an EMBL/GenBank/DDBJ whole genome shotgun (WGS) entry which is preliminary data.</text>
</comment>
<accession>A0A6L2P2W9</accession>
<dbReference type="Pfam" id="PF00113">
    <property type="entry name" value="Enolase_C"/>
    <property type="match status" value="1"/>
</dbReference>
<name>A0A6L2P2W9_TANCI</name>
<organism evidence="2">
    <name type="scientific">Tanacetum cinerariifolium</name>
    <name type="common">Dalmatian daisy</name>
    <name type="synonym">Chrysanthemum cinerariifolium</name>
    <dbReference type="NCBI Taxonomy" id="118510"/>
    <lineage>
        <taxon>Eukaryota</taxon>
        <taxon>Viridiplantae</taxon>
        <taxon>Streptophyta</taxon>
        <taxon>Embryophyta</taxon>
        <taxon>Tracheophyta</taxon>
        <taxon>Spermatophyta</taxon>
        <taxon>Magnoliopsida</taxon>
        <taxon>eudicotyledons</taxon>
        <taxon>Gunneridae</taxon>
        <taxon>Pentapetalae</taxon>
        <taxon>asterids</taxon>
        <taxon>campanulids</taxon>
        <taxon>Asterales</taxon>
        <taxon>Asteraceae</taxon>
        <taxon>Asteroideae</taxon>
        <taxon>Anthemideae</taxon>
        <taxon>Anthemidinae</taxon>
        <taxon>Tanacetum</taxon>
    </lineage>
</organism>
<reference evidence="2" key="1">
    <citation type="journal article" date="2019" name="Sci. Rep.">
        <title>Draft genome of Tanacetum cinerariifolium, the natural source of mosquito coil.</title>
        <authorList>
            <person name="Yamashiro T."/>
            <person name="Shiraishi A."/>
            <person name="Satake H."/>
            <person name="Nakayama K."/>
        </authorList>
    </citation>
    <scope>NUCLEOTIDE SEQUENCE</scope>
</reference>
<dbReference type="InterPro" id="IPR020810">
    <property type="entry name" value="Enolase_C"/>
</dbReference>
<gene>
    <name evidence="2" type="ORF">Tci_064731</name>
</gene>